<keyword evidence="3" id="KW-1185">Reference proteome</keyword>
<gene>
    <name evidence="2" type="ORF">SAMN04488055_5593</name>
</gene>
<dbReference type="AlphaFoldDB" id="A0A1N6KCX0"/>
<organism evidence="2 3">
    <name type="scientific">Chitinophaga niabensis</name>
    <dbReference type="NCBI Taxonomy" id="536979"/>
    <lineage>
        <taxon>Bacteria</taxon>
        <taxon>Pseudomonadati</taxon>
        <taxon>Bacteroidota</taxon>
        <taxon>Chitinophagia</taxon>
        <taxon>Chitinophagales</taxon>
        <taxon>Chitinophagaceae</taxon>
        <taxon>Chitinophaga</taxon>
    </lineage>
</organism>
<accession>A0A1N6KCX0</accession>
<dbReference type="STRING" id="536979.SAMN04488055_5593"/>
<reference evidence="2 3" key="1">
    <citation type="submission" date="2016-11" db="EMBL/GenBank/DDBJ databases">
        <authorList>
            <person name="Jaros S."/>
            <person name="Januszkiewicz K."/>
            <person name="Wedrychowicz H."/>
        </authorList>
    </citation>
    <scope>NUCLEOTIDE SEQUENCE [LARGE SCALE GENOMIC DNA]</scope>
    <source>
        <strain evidence="2 3">DSM 24787</strain>
    </source>
</reference>
<protein>
    <submittedName>
        <fullName evidence="2">Uncharacterized protein</fullName>
    </submittedName>
</protein>
<keyword evidence="1" id="KW-0732">Signal</keyword>
<dbReference type="OrthoDB" id="9793307at2"/>
<feature type="chain" id="PRO_5012252652" evidence="1">
    <location>
        <begin position="18"/>
        <end position="430"/>
    </location>
</feature>
<evidence type="ECO:0000256" key="1">
    <source>
        <dbReference type="SAM" id="SignalP"/>
    </source>
</evidence>
<dbReference type="RefSeq" id="WP_074242810.1">
    <property type="nucleotide sequence ID" value="NZ_FSRA01000002.1"/>
</dbReference>
<evidence type="ECO:0000313" key="3">
    <source>
        <dbReference type="Proteomes" id="UP000185003"/>
    </source>
</evidence>
<dbReference type="Proteomes" id="UP000185003">
    <property type="component" value="Unassembled WGS sequence"/>
</dbReference>
<feature type="signal peptide" evidence="1">
    <location>
        <begin position="1"/>
        <end position="17"/>
    </location>
</feature>
<name>A0A1N6KCX0_9BACT</name>
<dbReference type="EMBL" id="FSRA01000002">
    <property type="protein sequence ID" value="SIO54390.1"/>
    <property type="molecule type" value="Genomic_DNA"/>
</dbReference>
<evidence type="ECO:0000313" key="2">
    <source>
        <dbReference type="EMBL" id="SIO54390.1"/>
    </source>
</evidence>
<proteinExistence type="predicted"/>
<sequence>MKRILILLCLISQVTFAQTLEEVTTEGATTTKTVEFQNTAAFRIKGNLGSPAYGLLDQTVNSGPVWRFGNADNINGYGNFDIFNESAQIVGLRITGTGNAGIGTGTPSSYYHGGNNKVLEIFNINQVTNSQSHLILSTGSLLAGSVGSISWMSPRTPGNTGVAYIGAIMPHDVTYHASGELVFATADQGIPSVKMRLMANGHLGIGTQTPTHRLHVVGGGGIMATDGPLNAYTSQGVPDPNINDPNTSLLGANGLMSNNGEFYYWRAFWGQSIDLRAGGIPDANRNIFRVRRFDSGSNWTELFRVNENGNVGIGTTHNDPNYKLIVNGTIASHKVKVTQEAWADFVFEDHYILPTLQSVETHIKTHKHLPGIPSAGEIAEKGMDIGDMQQKQMQKIEELTLYVIELNKKLAAQQEVISQLEKALKLPKKQ</sequence>